<accession>A0A6J4VJI3</accession>
<proteinExistence type="predicted"/>
<dbReference type="GO" id="GO:0016740">
    <property type="term" value="F:transferase activity"/>
    <property type="evidence" value="ECO:0007669"/>
    <property type="project" value="UniProtKB-KW"/>
</dbReference>
<dbReference type="CDD" id="cd01745">
    <property type="entry name" value="GATase1_2"/>
    <property type="match status" value="1"/>
</dbReference>
<keyword evidence="1" id="KW-0808">Transferase</keyword>
<dbReference type="GO" id="GO:0005829">
    <property type="term" value="C:cytosol"/>
    <property type="evidence" value="ECO:0007669"/>
    <property type="project" value="TreeGrafter"/>
</dbReference>
<dbReference type="PROSITE" id="PS51273">
    <property type="entry name" value="GATASE_TYPE_1"/>
    <property type="match status" value="1"/>
</dbReference>
<gene>
    <name evidence="1" type="ORF">AVDCRST_MAG49-4588</name>
</gene>
<name>A0A6J4VJI3_9BACT</name>
<dbReference type="GO" id="GO:0033969">
    <property type="term" value="F:gamma-glutamyl-gamma-aminobutyrate hydrolase activity"/>
    <property type="evidence" value="ECO:0007669"/>
    <property type="project" value="TreeGrafter"/>
</dbReference>
<dbReference type="PANTHER" id="PTHR43235:SF1">
    <property type="entry name" value="GLUTAMINE AMIDOTRANSFERASE PB2B2.05-RELATED"/>
    <property type="match status" value="1"/>
</dbReference>
<dbReference type="InterPro" id="IPR029062">
    <property type="entry name" value="Class_I_gatase-like"/>
</dbReference>
<sequence>MKPVIGITATPSRDETEIGTFERYGVSSTYVNAVLAAGGIPVVLPPLDAGGSDLVESLDGLLLSGGSDLAPERYGDSSVHPATYGIHPSRDAFELELLDIGLRQHHPILCICRGIQTLNVGLGGTLVQHIPDQITDALEHRQQNEGLGIDEIGHRVHLEPDSVLEAAYGGTTVGVNSFHHQALGEVATDLAVIGRAPDGVVEAVVMPGKAFVVGVQWHPEMMFARHPSHLAPFRALVEAASARRLTMAT</sequence>
<dbReference type="Pfam" id="PF07722">
    <property type="entry name" value="Peptidase_C26"/>
    <property type="match status" value="1"/>
</dbReference>
<dbReference type="InterPro" id="IPR011697">
    <property type="entry name" value="Peptidase_C26"/>
</dbReference>
<dbReference type="InterPro" id="IPR044668">
    <property type="entry name" value="PuuD-like"/>
</dbReference>
<evidence type="ECO:0000313" key="1">
    <source>
        <dbReference type="EMBL" id="CAA9579182.1"/>
    </source>
</evidence>
<keyword evidence="1" id="KW-0315">Glutamine amidotransferase</keyword>
<dbReference type="Gene3D" id="3.40.50.880">
    <property type="match status" value="1"/>
</dbReference>
<dbReference type="GO" id="GO:0006598">
    <property type="term" value="P:polyamine catabolic process"/>
    <property type="evidence" value="ECO:0007669"/>
    <property type="project" value="TreeGrafter"/>
</dbReference>
<organism evidence="1">
    <name type="scientific">uncultured Thermomicrobiales bacterium</name>
    <dbReference type="NCBI Taxonomy" id="1645740"/>
    <lineage>
        <taxon>Bacteria</taxon>
        <taxon>Pseudomonadati</taxon>
        <taxon>Thermomicrobiota</taxon>
        <taxon>Thermomicrobia</taxon>
        <taxon>Thermomicrobiales</taxon>
        <taxon>environmental samples</taxon>
    </lineage>
</organism>
<dbReference type="PANTHER" id="PTHR43235">
    <property type="entry name" value="GLUTAMINE AMIDOTRANSFERASE PB2B2.05-RELATED"/>
    <property type="match status" value="1"/>
</dbReference>
<protein>
    <submittedName>
        <fullName evidence="1">Glutamine amidotransferase, class I</fullName>
    </submittedName>
</protein>
<reference evidence="1" key="1">
    <citation type="submission" date="2020-02" db="EMBL/GenBank/DDBJ databases">
        <authorList>
            <person name="Meier V. D."/>
        </authorList>
    </citation>
    <scope>NUCLEOTIDE SEQUENCE</scope>
    <source>
        <strain evidence="1">AVDCRST_MAG49</strain>
    </source>
</reference>
<dbReference type="SUPFAM" id="SSF52317">
    <property type="entry name" value="Class I glutamine amidotransferase-like"/>
    <property type="match status" value="1"/>
</dbReference>
<dbReference type="AlphaFoldDB" id="A0A6J4VJI3"/>
<dbReference type="EMBL" id="CADCWG010000322">
    <property type="protein sequence ID" value="CAA9579182.1"/>
    <property type="molecule type" value="Genomic_DNA"/>
</dbReference>